<dbReference type="KEGG" id="cceu:CBR64_00080"/>
<reference evidence="1 2" key="1">
    <citation type="submission" date="2017-05" db="EMBL/GenBank/DDBJ databases">
        <authorList>
            <person name="Song R."/>
            <person name="Chenine A.L."/>
            <person name="Ruprecht R.M."/>
        </authorList>
    </citation>
    <scope>NUCLEOTIDE SEQUENCE [LARGE SCALE GENOMIC DNA]</scope>
    <source>
        <strain evidence="1 2">PSBB019</strain>
    </source>
</reference>
<dbReference type="OrthoDB" id="4941149at2"/>
<evidence type="ECO:0000313" key="1">
    <source>
        <dbReference type="EMBL" id="ARU50149.1"/>
    </source>
</evidence>
<organism evidence="1 2">
    <name type="scientific">Cellulosimicrobium cellulans</name>
    <name type="common">Arthrobacter luteus</name>
    <dbReference type="NCBI Taxonomy" id="1710"/>
    <lineage>
        <taxon>Bacteria</taxon>
        <taxon>Bacillati</taxon>
        <taxon>Actinomycetota</taxon>
        <taxon>Actinomycetes</taxon>
        <taxon>Micrococcales</taxon>
        <taxon>Promicromonosporaceae</taxon>
        <taxon>Cellulosimicrobium</taxon>
    </lineage>
</organism>
<dbReference type="EMBL" id="CP021383">
    <property type="protein sequence ID" value="ARU50149.1"/>
    <property type="molecule type" value="Genomic_DNA"/>
</dbReference>
<gene>
    <name evidence="1" type="ORF">CBR64_00080</name>
</gene>
<sequence>MPTTLTLTALPDDGALQLVLVAPDVDWELVQLVRTDANGSRAVRLLAGAGLTGGTLIHTDAETALTGPVTYSATVRDPGDDSTETATASVDVSGVFARTVVGSVVIPAQSVELDPLGWVQYSARRSTSGTVTDVIGRADPVVSIGVQRTRRGRLTIWCRDYAQARAVEAAYGRGLVMMLRQPDYPGMDMYHVVDPSGGTSVDPYEHSGETRRWAVAVDFVETAAPLGPLLGAVSWTLADSLARNPTLLASQAEFPTLLDLAIGPTP</sequence>
<dbReference type="Proteomes" id="UP000196228">
    <property type="component" value="Chromosome"/>
</dbReference>
<protein>
    <submittedName>
        <fullName evidence="1">Uncharacterized protein</fullName>
    </submittedName>
</protein>
<name>A0A1Y0HPU7_CELCE</name>
<evidence type="ECO:0000313" key="2">
    <source>
        <dbReference type="Proteomes" id="UP000196228"/>
    </source>
</evidence>
<accession>A0A1Y0HPU7</accession>
<dbReference type="AlphaFoldDB" id="A0A1Y0HPU7"/>
<dbReference type="RefSeq" id="WP_087469240.1">
    <property type="nucleotide sequence ID" value="NZ_CP021383.1"/>
</dbReference>
<proteinExistence type="predicted"/>